<comment type="catalytic activity">
    <reaction evidence="2">
        <text>glycyl-tRNA(Ala) + H2O = tRNA(Ala) + glycine + H(+)</text>
        <dbReference type="Rhea" id="RHEA:53744"/>
        <dbReference type="Rhea" id="RHEA-COMP:9657"/>
        <dbReference type="Rhea" id="RHEA-COMP:13640"/>
        <dbReference type="ChEBI" id="CHEBI:15377"/>
        <dbReference type="ChEBI" id="CHEBI:15378"/>
        <dbReference type="ChEBI" id="CHEBI:57305"/>
        <dbReference type="ChEBI" id="CHEBI:78442"/>
        <dbReference type="ChEBI" id="CHEBI:78522"/>
        <dbReference type="EC" id="3.1.1.96"/>
    </reaction>
</comment>
<comment type="catalytic activity">
    <reaction evidence="3">
        <text>a D-aminoacyl-tRNA + H2O = a tRNA + a D-alpha-amino acid + H(+)</text>
        <dbReference type="Rhea" id="RHEA:13953"/>
        <dbReference type="Rhea" id="RHEA-COMP:10123"/>
        <dbReference type="Rhea" id="RHEA-COMP:10124"/>
        <dbReference type="ChEBI" id="CHEBI:15377"/>
        <dbReference type="ChEBI" id="CHEBI:15378"/>
        <dbReference type="ChEBI" id="CHEBI:59871"/>
        <dbReference type="ChEBI" id="CHEBI:78442"/>
        <dbReference type="ChEBI" id="CHEBI:79333"/>
        <dbReference type="EC" id="3.1.1.96"/>
    </reaction>
</comment>
<dbReference type="InterPro" id="IPR023509">
    <property type="entry name" value="DTD-like_sf"/>
</dbReference>
<organism evidence="4 5">
    <name type="scientific">Clavelina lepadiformis</name>
    <name type="common">Light-bulb sea squirt</name>
    <name type="synonym">Ascidia lepadiformis</name>
    <dbReference type="NCBI Taxonomy" id="159417"/>
    <lineage>
        <taxon>Eukaryota</taxon>
        <taxon>Metazoa</taxon>
        <taxon>Chordata</taxon>
        <taxon>Tunicata</taxon>
        <taxon>Ascidiacea</taxon>
        <taxon>Aplousobranchia</taxon>
        <taxon>Clavelinidae</taxon>
        <taxon>Clavelina</taxon>
    </lineage>
</organism>
<dbReference type="Pfam" id="PF02580">
    <property type="entry name" value="Tyr_Deacylase"/>
    <property type="match status" value="1"/>
</dbReference>
<evidence type="ECO:0000256" key="1">
    <source>
        <dbReference type="ARBA" id="ARBA00013056"/>
    </source>
</evidence>
<dbReference type="Gene3D" id="3.50.80.10">
    <property type="entry name" value="D-tyrosyl-tRNA(Tyr) deacylase"/>
    <property type="match status" value="2"/>
</dbReference>
<dbReference type="SUPFAM" id="SSF69500">
    <property type="entry name" value="DTD-like"/>
    <property type="match status" value="1"/>
</dbReference>
<keyword evidence="5" id="KW-1185">Reference proteome</keyword>
<dbReference type="EMBL" id="CAWYQH010000001">
    <property type="protein sequence ID" value="CAK8672019.1"/>
    <property type="molecule type" value="Genomic_DNA"/>
</dbReference>
<reference evidence="4 5" key="1">
    <citation type="submission" date="2024-02" db="EMBL/GenBank/DDBJ databases">
        <authorList>
            <person name="Daric V."/>
            <person name="Darras S."/>
        </authorList>
    </citation>
    <scope>NUCLEOTIDE SEQUENCE [LARGE SCALE GENOMIC DNA]</scope>
</reference>
<dbReference type="EC" id="3.1.1.96" evidence="1"/>
<dbReference type="InterPro" id="IPR003732">
    <property type="entry name" value="Daa-tRNA_deacyls_DTD"/>
</dbReference>
<evidence type="ECO:0000313" key="4">
    <source>
        <dbReference type="EMBL" id="CAK8672019.1"/>
    </source>
</evidence>
<protein>
    <recommendedName>
        <fullName evidence="1">D-aminoacyl-tRNA deacylase</fullName>
        <ecNumber evidence="1">3.1.1.96</ecNumber>
    </recommendedName>
</protein>
<dbReference type="Proteomes" id="UP001642483">
    <property type="component" value="Unassembled WGS sequence"/>
</dbReference>
<gene>
    <name evidence="4" type="ORF">CVLEPA_LOCUS1027</name>
</gene>
<sequence length="135" mass="14549">MDARSITGRIVLQQCIGAKLQVKPLCENSPAEYVEIGRGVVAYVCFMKGANSDTVGSIMVVPQGCLGGKLKGKRMQYHGNIDKLEGLKLYESLTLGCCNALPADEGVTCKYGTYGNLQVLKVDTDGPYMHTIDIT</sequence>
<name>A0ABP0F0S2_CLALP</name>
<proteinExistence type="predicted"/>
<accession>A0ABP0F0S2</accession>
<evidence type="ECO:0000256" key="3">
    <source>
        <dbReference type="ARBA" id="ARBA00048018"/>
    </source>
</evidence>
<comment type="caution">
    <text evidence="4">The sequence shown here is derived from an EMBL/GenBank/DDBJ whole genome shotgun (WGS) entry which is preliminary data.</text>
</comment>
<evidence type="ECO:0000313" key="5">
    <source>
        <dbReference type="Proteomes" id="UP001642483"/>
    </source>
</evidence>
<evidence type="ECO:0000256" key="2">
    <source>
        <dbReference type="ARBA" id="ARBA00047676"/>
    </source>
</evidence>